<feature type="compositionally biased region" description="Acidic residues" evidence="1">
    <location>
        <begin position="126"/>
        <end position="137"/>
    </location>
</feature>
<name>A0A8H7IPJ5_9PEZI</name>
<dbReference type="AlphaFoldDB" id="A0A8H7IPJ5"/>
<proteinExistence type="predicted"/>
<accession>A0A8H7IPJ5</accession>
<organism evidence="2 3">
    <name type="scientific">Lasiodiplodia theobromae</name>
    <dbReference type="NCBI Taxonomy" id="45133"/>
    <lineage>
        <taxon>Eukaryota</taxon>
        <taxon>Fungi</taxon>
        <taxon>Dikarya</taxon>
        <taxon>Ascomycota</taxon>
        <taxon>Pezizomycotina</taxon>
        <taxon>Dothideomycetes</taxon>
        <taxon>Dothideomycetes incertae sedis</taxon>
        <taxon>Botryosphaeriales</taxon>
        <taxon>Botryosphaeriaceae</taxon>
        <taxon>Lasiodiplodia</taxon>
    </lineage>
</organism>
<feature type="region of interest" description="Disordered" evidence="1">
    <location>
        <begin position="151"/>
        <end position="171"/>
    </location>
</feature>
<evidence type="ECO:0000313" key="3">
    <source>
        <dbReference type="Proteomes" id="UP000627934"/>
    </source>
</evidence>
<dbReference type="EMBL" id="MDYX01000024">
    <property type="protein sequence ID" value="KAF9629443.1"/>
    <property type="molecule type" value="Genomic_DNA"/>
</dbReference>
<comment type="caution">
    <text evidence="2">The sequence shown here is derived from an EMBL/GenBank/DDBJ whole genome shotgun (WGS) entry which is preliminary data.</text>
</comment>
<protein>
    <submittedName>
        <fullName evidence="2">Uncharacterized protein</fullName>
    </submittedName>
</protein>
<evidence type="ECO:0000256" key="1">
    <source>
        <dbReference type="SAM" id="MobiDB-lite"/>
    </source>
</evidence>
<sequence length="221" mass="25219">MSSSNTGRVITWRNKEAYELLQDPSTSFEGYVLLRELLESSRAEMGPWFRLKCCLLLSVHSSIAKEARLFYNILSSLTQEKLMESIREKLLHAPDNLRRARKWIAQQPRDLRNADRAERGLTSATDADESGSDTSSDEDYVDIFLVKLDNTEQSEPAEQPEPAGEPSAEKDEATRLIPARRLPHGLSSRFWRHCSAVRKRVAPTHLKMTTRCSHKQVPVQQ</sequence>
<gene>
    <name evidence="2" type="ORF">BFW01_g10646</name>
</gene>
<reference evidence="2" key="1">
    <citation type="submission" date="2016-08" db="EMBL/GenBank/DDBJ databases">
        <authorList>
            <person name="Yan J."/>
        </authorList>
    </citation>
    <scope>NUCLEOTIDE SEQUENCE</scope>
    <source>
        <strain evidence="2">CSS-01s</strain>
    </source>
</reference>
<dbReference type="Proteomes" id="UP000627934">
    <property type="component" value="Unassembled WGS sequence"/>
</dbReference>
<evidence type="ECO:0000313" key="2">
    <source>
        <dbReference type="EMBL" id="KAF9629443.1"/>
    </source>
</evidence>
<feature type="region of interest" description="Disordered" evidence="1">
    <location>
        <begin position="114"/>
        <end position="137"/>
    </location>
</feature>
<feature type="compositionally biased region" description="Low complexity" evidence="1">
    <location>
        <begin position="153"/>
        <end position="166"/>
    </location>
</feature>
<reference evidence="2" key="2">
    <citation type="journal article" date="2018" name="DNA Res.">
        <title>Comparative genome and transcriptome analyses reveal adaptations to opportunistic infections in woody plant degrading pathogens of Botryosphaeriaceae.</title>
        <authorList>
            <person name="Yan J.Y."/>
            <person name="Zhao W.S."/>
            <person name="Chen Z."/>
            <person name="Xing Q.K."/>
            <person name="Zhang W."/>
            <person name="Chethana K.W.T."/>
            <person name="Xue M.F."/>
            <person name="Xu J.P."/>
            <person name="Phillips A.J.L."/>
            <person name="Wang Y."/>
            <person name="Liu J.H."/>
            <person name="Liu M."/>
            <person name="Zhou Y."/>
            <person name="Jayawardena R.S."/>
            <person name="Manawasinghe I.S."/>
            <person name="Huang J.B."/>
            <person name="Qiao G.H."/>
            <person name="Fu C.Y."/>
            <person name="Guo F.F."/>
            <person name="Dissanayake A.J."/>
            <person name="Peng Y.L."/>
            <person name="Hyde K.D."/>
            <person name="Li X.H."/>
        </authorList>
    </citation>
    <scope>NUCLEOTIDE SEQUENCE</scope>
    <source>
        <strain evidence="2">CSS-01s</strain>
    </source>
</reference>